<dbReference type="EMBL" id="FOVW01000003">
    <property type="protein sequence ID" value="SFO07952.1"/>
    <property type="molecule type" value="Genomic_DNA"/>
</dbReference>
<keyword evidence="2 5" id="KW-0812">Transmembrane</keyword>
<evidence type="ECO:0000256" key="5">
    <source>
        <dbReference type="SAM" id="Phobius"/>
    </source>
</evidence>
<comment type="subcellular location">
    <subcellularLocation>
        <location evidence="1">Endomembrane system</location>
        <topology evidence="1">Multi-pass membrane protein</topology>
    </subcellularLocation>
</comment>
<dbReference type="GO" id="GO:0008168">
    <property type="term" value="F:methyltransferase activity"/>
    <property type="evidence" value="ECO:0007669"/>
    <property type="project" value="UniProtKB-KW"/>
</dbReference>
<feature type="transmembrane region" description="Helical" evidence="5">
    <location>
        <begin position="72"/>
        <end position="90"/>
    </location>
</feature>
<dbReference type="GO" id="GO:0012505">
    <property type="term" value="C:endomembrane system"/>
    <property type="evidence" value="ECO:0007669"/>
    <property type="project" value="UniProtKB-SubCell"/>
</dbReference>
<evidence type="ECO:0000256" key="3">
    <source>
        <dbReference type="ARBA" id="ARBA00022989"/>
    </source>
</evidence>
<dbReference type="PANTHER" id="PTHR12714">
    <property type="entry name" value="PROTEIN-S ISOPRENYLCYSTEINE O-METHYLTRANSFERASE"/>
    <property type="match status" value="1"/>
</dbReference>
<evidence type="ECO:0000256" key="1">
    <source>
        <dbReference type="ARBA" id="ARBA00004127"/>
    </source>
</evidence>
<keyword evidence="4 5" id="KW-0472">Membrane</keyword>
<feature type="transmembrane region" description="Helical" evidence="5">
    <location>
        <begin position="37"/>
        <end position="60"/>
    </location>
</feature>
<dbReference type="Gene3D" id="1.20.120.1630">
    <property type="match status" value="1"/>
</dbReference>
<dbReference type="STRING" id="226506.SAMN04488519_103344"/>
<dbReference type="AlphaFoldDB" id="A0A1I5E8Z5"/>
<dbReference type="GO" id="GO:0032259">
    <property type="term" value="P:methylation"/>
    <property type="evidence" value="ECO:0007669"/>
    <property type="project" value="UniProtKB-KW"/>
</dbReference>
<evidence type="ECO:0000313" key="7">
    <source>
        <dbReference type="Proteomes" id="UP000199564"/>
    </source>
</evidence>
<organism evidence="6 7">
    <name type="scientific">Algoriphagus ornithinivorans</name>
    <dbReference type="NCBI Taxonomy" id="226506"/>
    <lineage>
        <taxon>Bacteria</taxon>
        <taxon>Pseudomonadati</taxon>
        <taxon>Bacteroidota</taxon>
        <taxon>Cytophagia</taxon>
        <taxon>Cytophagales</taxon>
        <taxon>Cyclobacteriaceae</taxon>
        <taxon>Algoriphagus</taxon>
    </lineage>
</organism>
<accession>A0A1I5E8Z5</accession>
<feature type="transmembrane region" description="Helical" evidence="5">
    <location>
        <begin position="126"/>
        <end position="157"/>
    </location>
</feature>
<proteinExistence type="predicted"/>
<evidence type="ECO:0000256" key="2">
    <source>
        <dbReference type="ARBA" id="ARBA00022692"/>
    </source>
</evidence>
<name>A0A1I5E8Z5_9BACT</name>
<keyword evidence="3 5" id="KW-1133">Transmembrane helix</keyword>
<dbReference type="Pfam" id="PF04191">
    <property type="entry name" value="PEMT"/>
    <property type="match status" value="1"/>
</dbReference>
<dbReference type="Proteomes" id="UP000199564">
    <property type="component" value="Unassembled WGS sequence"/>
</dbReference>
<protein>
    <submittedName>
        <fullName evidence="6">Protein-S-isoprenylcysteine O-methyltransferase Ste14</fullName>
    </submittedName>
</protein>
<dbReference type="InterPro" id="IPR007318">
    <property type="entry name" value="Phopholipid_MeTrfase"/>
</dbReference>
<evidence type="ECO:0000313" key="6">
    <source>
        <dbReference type="EMBL" id="SFO07952.1"/>
    </source>
</evidence>
<gene>
    <name evidence="6" type="ORF">SAMN04488519_103344</name>
</gene>
<reference evidence="7" key="1">
    <citation type="submission" date="2016-10" db="EMBL/GenBank/DDBJ databases">
        <authorList>
            <person name="Varghese N."/>
            <person name="Submissions S."/>
        </authorList>
    </citation>
    <scope>NUCLEOTIDE SEQUENCE [LARGE SCALE GENOMIC DNA]</scope>
    <source>
        <strain evidence="7">DSM 15282</strain>
    </source>
</reference>
<evidence type="ECO:0000256" key="4">
    <source>
        <dbReference type="ARBA" id="ARBA00023136"/>
    </source>
</evidence>
<keyword evidence="6" id="KW-0808">Transferase</keyword>
<sequence>MDYWILALSWAIFYTTHSVFAASKLKRILKEKLGSAYKWYRLFYSLFSLLLLIGIGYVSIQIPTKKILPGSDISSYFGYMAATFGTIILVKSSKAWSWKEFIGIKEESDTKELIQSGWYARVRHPLYLGIILIFLGYFFVASSISSLIHLVCLLIYLPFGIYFEEKKLLQTFGKTYETYQKNVTALFPKLKK</sequence>
<keyword evidence="6" id="KW-0489">Methyltransferase</keyword>
<dbReference type="PANTHER" id="PTHR12714:SF9">
    <property type="entry name" value="PROTEIN-S-ISOPRENYLCYSTEINE O-METHYLTRANSFERASE"/>
    <property type="match status" value="1"/>
</dbReference>
<dbReference type="RefSeq" id="WP_091651886.1">
    <property type="nucleotide sequence ID" value="NZ_FOVW01000003.1"/>
</dbReference>
<keyword evidence="7" id="KW-1185">Reference proteome</keyword>